<proteinExistence type="predicted"/>
<keyword evidence="2" id="KW-1185">Reference proteome</keyword>
<dbReference type="AlphaFoldDB" id="A0A4Y2P2V9"/>
<reference evidence="1 2" key="1">
    <citation type="journal article" date="2019" name="Sci. Rep.">
        <title>Orb-weaving spider Araneus ventricosus genome elucidates the spidroin gene catalogue.</title>
        <authorList>
            <person name="Kono N."/>
            <person name="Nakamura H."/>
            <person name="Ohtoshi R."/>
            <person name="Moran D.A.P."/>
            <person name="Shinohara A."/>
            <person name="Yoshida Y."/>
            <person name="Fujiwara M."/>
            <person name="Mori M."/>
            <person name="Tomita M."/>
            <person name="Arakawa K."/>
        </authorList>
    </citation>
    <scope>NUCLEOTIDE SEQUENCE [LARGE SCALE GENOMIC DNA]</scope>
</reference>
<evidence type="ECO:0008006" key="3">
    <source>
        <dbReference type="Google" id="ProtNLM"/>
    </source>
</evidence>
<comment type="caution">
    <text evidence="1">The sequence shown here is derived from an EMBL/GenBank/DDBJ whole genome shotgun (WGS) entry which is preliminary data.</text>
</comment>
<dbReference type="EMBL" id="BGPR01130885">
    <property type="protein sequence ID" value="GBN45651.1"/>
    <property type="molecule type" value="Genomic_DNA"/>
</dbReference>
<protein>
    <recommendedName>
        <fullName evidence="3">LIM zinc-binding domain-containing protein</fullName>
    </recommendedName>
</protein>
<name>A0A4Y2P2V9_ARAVE</name>
<evidence type="ECO:0000313" key="1">
    <source>
        <dbReference type="EMBL" id="GBN45651.1"/>
    </source>
</evidence>
<accession>A0A4Y2P2V9</accession>
<gene>
    <name evidence="1" type="ORF">AVEN_33412_1</name>
</gene>
<sequence>MCRGLCLKAFFACNNERSQDWHSECFTCSLGCIMDSVLRLSLHATMNEVKIGIVNASH</sequence>
<dbReference type="Proteomes" id="UP000499080">
    <property type="component" value="Unassembled WGS sequence"/>
</dbReference>
<evidence type="ECO:0000313" key="2">
    <source>
        <dbReference type="Proteomes" id="UP000499080"/>
    </source>
</evidence>
<organism evidence="1 2">
    <name type="scientific">Araneus ventricosus</name>
    <name type="common">Orbweaver spider</name>
    <name type="synonym">Epeira ventricosa</name>
    <dbReference type="NCBI Taxonomy" id="182803"/>
    <lineage>
        <taxon>Eukaryota</taxon>
        <taxon>Metazoa</taxon>
        <taxon>Ecdysozoa</taxon>
        <taxon>Arthropoda</taxon>
        <taxon>Chelicerata</taxon>
        <taxon>Arachnida</taxon>
        <taxon>Araneae</taxon>
        <taxon>Araneomorphae</taxon>
        <taxon>Entelegynae</taxon>
        <taxon>Araneoidea</taxon>
        <taxon>Araneidae</taxon>
        <taxon>Araneus</taxon>
    </lineage>
</organism>
<feature type="non-terminal residue" evidence="1">
    <location>
        <position position="58"/>
    </location>
</feature>